<dbReference type="SUPFAM" id="SSF53613">
    <property type="entry name" value="Ribokinase-like"/>
    <property type="match status" value="1"/>
</dbReference>
<keyword evidence="2" id="KW-0808">Transferase</keyword>
<evidence type="ECO:0000313" key="5">
    <source>
        <dbReference type="EMBL" id="RAK58477.1"/>
    </source>
</evidence>
<keyword evidence="3 5" id="KW-0418">Kinase</keyword>
<name>A0A328AV21_9CAUL</name>
<dbReference type="GO" id="GO:0005829">
    <property type="term" value="C:cytosol"/>
    <property type="evidence" value="ECO:0007669"/>
    <property type="project" value="TreeGrafter"/>
</dbReference>
<evidence type="ECO:0000256" key="2">
    <source>
        <dbReference type="ARBA" id="ARBA00022679"/>
    </source>
</evidence>
<dbReference type="EMBL" id="QFYP01000001">
    <property type="protein sequence ID" value="RAK58477.1"/>
    <property type="molecule type" value="Genomic_DNA"/>
</dbReference>
<dbReference type="PROSITE" id="PS00584">
    <property type="entry name" value="PFKB_KINASES_2"/>
    <property type="match status" value="1"/>
</dbReference>
<dbReference type="Proteomes" id="UP000249842">
    <property type="component" value="Unassembled WGS sequence"/>
</dbReference>
<dbReference type="CDD" id="cd01166">
    <property type="entry name" value="KdgK"/>
    <property type="match status" value="1"/>
</dbReference>
<dbReference type="InterPro" id="IPR029056">
    <property type="entry name" value="Ribokinase-like"/>
</dbReference>
<dbReference type="GO" id="GO:0008673">
    <property type="term" value="F:2-dehydro-3-deoxygluconokinase activity"/>
    <property type="evidence" value="ECO:0007669"/>
    <property type="project" value="TreeGrafter"/>
</dbReference>
<organism evidence="5 6">
    <name type="scientific">Phenylobacterium hankyongense</name>
    <dbReference type="NCBI Taxonomy" id="1813876"/>
    <lineage>
        <taxon>Bacteria</taxon>
        <taxon>Pseudomonadati</taxon>
        <taxon>Pseudomonadota</taxon>
        <taxon>Alphaproteobacteria</taxon>
        <taxon>Caulobacterales</taxon>
        <taxon>Caulobacteraceae</taxon>
        <taxon>Phenylobacterium</taxon>
    </lineage>
</organism>
<evidence type="ECO:0000256" key="3">
    <source>
        <dbReference type="ARBA" id="ARBA00022777"/>
    </source>
</evidence>
<gene>
    <name evidence="5" type="ORF">DJ021_01015</name>
</gene>
<proteinExistence type="inferred from homology"/>
<dbReference type="GO" id="GO:0042840">
    <property type="term" value="P:D-glucuronate catabolic process"/>
    <property type="evidence" value="ECO:0007669"/>
    <property type="project" value="TreeGrafter"/>
</dbReference>
<evidence type="ECO:0000259" key="4">
    <source>
        <dbReference type="Pfam" id="PF00294"/>
    </source>
</evidence>
<sequence>MGGVIALGECMVELSLEGGRQAAIGYAGDTFNTAVYLRRLGRRVSYATALGADDPFSAGILALMAQEAIGTELLARVEGRLPGLYAIERDAAGERRFFYWRDQAAVRQFFQLADLDALRGALRQAELVYLSGITLAVVGEAGRGVLLDLLADARAHGVAIAFDPNYRPRLWAGPAVARAAIEAVAPLCRYVSVSGPDLETLYAASVEAVAADWAKLGPEVVARDDDRTVSVHAAGEIRRFAPDAPVRALDTTGAGDSFNAGYLSARLAGESPAEAVAAGRRLARVVVQHIGAIIPTAAMPDGVKV</sequence>
<evidence type="ECO:0000313" key="6">
    <source>
        <dbReference type="Proteomes" id="UP000249842"/>
    </source>
</evidence>
<dbReference type="Gene3D" id="3.40.1190.20">
    <property type="match status" value="1"/>
</dbReference>
<evidence type="ECO:0000256" key="1">
    <source>
        <dbReference type="ARBA" id="ARBA00010688"/>
    </source>
</evidence>
<comment type="caution">
    <text evidence="5">The sequence shown here is derived from an EMBL/GenBank/DDBJ whole genome shotgun (WGS) entry which is preliminary data.</text>
</comment>
<dbReference type="AlphaFoldDB" id="A0A328AV21"/>
<dbReference type="GO" id="GO:0006974">
    <property type="term" value="P:DNA damage response"/>
    <property type="evidence" value="ECO:0007669"/>
    <property type="project" value="TreeGrafter"/>
</dbReference>
<dbReference type="InterPro" id="IPR011611">
    <property type="entry name" value="PfkB_dom"/>
</dbReference>
<feature type="domain" description="Carbohydrate kinase PfkB" evidence="4">
    <location>
        <begin position="7"/>
        <end position="295"/>
    </location>
</feature>
<dbReference type="GO" id="GO:0019698">
    <property type="term" value="P:D-galacturonate catabolic process"/>
    <property type="evidence" value="ECO:0007669"/>
    <property type="project" value="TreeGrafter"/>
</dbReference>
<comment type="similarity">
    <text evidence="1">Belongs to the carbohydrate kinase PfkB family.</text>
</comment>
<dbReference type="OrthoDB" id="9792663at2"/>
<dbReference type="PANTHER" id="PTHR43085:SF15">
    <property type="entry name" value="2-DEHYDRO-3-DEOXYGLUCONOKINASE"/>
    <property type="match status" value="1"/>
</dbReference>
<dbReference type="PANTHER" id="PTHR43085">
    <property type="entry name" value="HEXOKINASE FAMILY MEMBER"/>
    <property type="match status" value="1"/>
</dbReference>
<protein>
    <submittedName>
        <fullName evidence="5">Sugar kinase</fullName>
    </submittedName>
</protein>
<dbReference type="RefSeq" id="WP_111455752.1">
    <property type="nucleotide sequence ID" value="NZ_QFYP01000001.1"/>
</dbReference>
<accession>A0A328AV21</accession>
<dbReference type="InterPro" id="IPR050306">
    <property type="entry name" value="PfkB_Carbo_kinase"/>
</dbReference>
<dbReference type="InterPro" id="IPR002173">
    <property type="entry name" value="Carboh/pur_kinase_PfkB_CS"/>
</dbReference>
<keyword evidence="6" id="KW-1185">Reference proteome</keyword>
<reference evidence="6" key="1">
    <citation type="submission" date="2018-05" db="EMBL/GenBank/DDBJ databases">
        <authorList>
            <person name="Li X."/>
        </authorList>
    </citation>
    <scope>NUCLEOTIDE SEQUENCE [LARGE SCALE GENOMIC DNA]</scope>
    <source>
        <strain evidence="6">HKS-05</strain>
    </source>
</reference>
<dbReference type="Pfam" id="PF00294">
    <property type="entry name" value="PfkB"/>
    <property type="match status" value="1"/>
</dbReference>